<dbReference type="AlphaFoldDB" id="A0A401G2K4"/>
<organism evidence="1 2">
    <name type="scientific">Desulfonema ishimotonii</name>
    <dbReference type="NCBI Taxonomy" id="45657"/>
    <lineage>
        <taxon>Bacteria</taxon>
        <taxon>Pseudomonadati</taxon>
        <taxon>Thermodesulfobacteriota</taxon>
        <taxon>Desulfobacteria</taxon>
        <taxon>Desulfobacterales</taxon>
        <taxon>Desulfococcaceae</taxon>
        <taxon>Desulfonema</taxon>
    </lineage>
</organism>
<evidence type="ECO:0000313" key="2">
    <source>
        <dbReference type="Proteomes" id="UP000288096"/>
    </source>
</evidence>
<accession>A0A401G2K4</accession>
<proteinExistence type="predicted"/>
<dbReference type="RefSeq" id="WP_124330545.1">
    <property type="nucleotide sequence ID" value="NZ_BEXT01000001.1"/>
</dbReference>
<dbReference type="Proteomes" id="UP000288096">
    <property type="component" value="Unassembled WGS sequence"/>
</dbReference>
<keyword evidence="2" id="KW-1185">Reference proteome</keyword>
<dbReference type="EMBL" id="BEXT01000001">
    <property type="protein sequence ID" value="GBC63482.1"/>
    <property type="molecule type" value="Genomic_DNA"/>
</dbReference>
<gene>
    <name evidence="1" type="ORF">DENIS_4476</name>
</gene>
<comment type="caution">
    <text evidence="1">The sequence shown here is derived from an EMBL/GenBank/DDBJ whole genome shotgun (WGS) entry which is preliminary data.</text>
</comment>
<sequence>MIIVGLISAANHSYALGGPRKLINLLARSHKITVEEYIRAGLKYCTVKGRFRWADGRIEEVEWPVVGLEGQKLVYWSGERLVRDGKHGKFTALKPLPPLAGADAGKAGAGLSLHALQGLIHR</sequence>
<protein>
    <submittedName>
        <fullName evidence="1">Uncharacterized protein</fullName>
    </submittedName>
</protein>
<reference evidence="2" key="1">
    <citation type="submission" date="2017-11" db="EMBL/GenBank/DDBJ databases">
        <authorList>
            <person name="Watanabe M."/>
            <person name="Kojima H."/>
        </authorList>
    </citation>
    <scope>NUCLEOTIDE SEQUENCE [LARGE SCALE GENOMIC DNA]</scope>
    <source>
        <strain evidence="2">Tokyo 01</strain>
    </source>
</reference>
<reference evidence="2" key="2">
    <citation type="submission" date="2019-01" db="EMBL/GenBank/DDBJ databases">
        <title>Genome sequence of Desulfonema ishimotonii strain Tokyo 01.</title>
        <authorList>
            <person name="Fukui M."/>
        </authorList>
    </citation>
    <scope>NUCLEOTIDE SEQUENCE [LARGE SCALE GENOMIC DNA]</scope>
    <source>
        <strain evidence="2">Tokyo 01</strain>
    </source>
</reference>
<evidence type="ECO:0000313" key="1">
    <source>
        <dbReference type="EMBL" id="GBC63482.1"/>
    </source>
</evidence>
<name>A0A401G2K4_9BACT</name>